<keyword evidence="3" id="KW-1185">Reference proteome</keyword>
<protein>
    <submittedName>
        <fullName evidence="2">Uncharacterized protein</fullName>
    </submittedName>
</protein>
<name>A0A8J6JPL5_ELECQ</name>
<reference evidence="2" key="1">
    <citation type="thesis" date="2020" institute="ProQuest LLC" country="789 East Eisenhower Parkway, Ann Arbor, MI, USA">
        <title>Comparative Genomics and Chromosome Evolution.</title>
        <authorList>
            <person name="Mudd A.B."/>
        </authorList>
    </citation>
    <scope>NUCLEOTIDE SEQUENCE</scope>
    <source>
        <strain evidence="2">HN-11 Male</strain>
        <tissue evidence="2">Kidney and liver</tissue>
    </source>
</reference>
<keyword evidence="1" id="KW-0472">Membrane</keyword>
<evidence type="ECO:0000313" key="2">
    <source>
        <dbReference type="EMBL" id="KAG9467437.1"/>
    </source>
</evidence>
<keyword evidence="1" id="KW-1133">Transmembrane helix</keyword>
<gene>
    <name evidence="2" type="ORF">GDO78_014943</name>
</gene>
<accession>A0A8J6JPL5</accession>
<dbReference type="AlphaFoldDB" id="A0A8J6JPL5"/>
<dbReference type="Proteomes" id="UP000770717">
    <property type="component" value="Unassembled WGS sequence"/>
</dbReference>
<comment type="caution">
    <text evidence="2">The sequence shown here is derived from an EMBL/GenBank/DDBJ whole genome shotgun (WGS) entry which is preliminary data.</text>
</comment>
<keyword evidence="1" id="KW-0812">Transmembrane</keyword>
<organism evidence="2 3">
    <name type="scientific">Eleutherodactylus coqui</name>
    <name type="common">Puerto Rican coqui</name>
    <dbReference type="NCBI Taxonomy" id="57060"/>
    <lineage>
        <taxon>Eukaryota</taxon>
        <taxon>Metazoa</taxon>
        <taxon>Chordata</taxon>
        <taxon>Craniata</taxon>
        <taxon>Vertebrata</taxon>
        <taxon>Euteleostomi</taxon>
        <taxon>Amphibia</taxon>
        <taxon>Batrachia</taxon>
        <taxon>Anura</taxon>
        <taxon>Neobatrachia</taxon>
        <taxon>Hyloidea</taxon>
        <taxon>Eleutherodactylidae</taxon>
        <taxon>Eleutherodactylinae</taxon>
        <taxon>Eleutherodactylus</taxon>
        <taxon>Eleutherodactylus</taxon>
    </lineage>
</organism>
<dbReference type="EMBL" id="WNTK01001388">
    <property type="protein sequence ID" value="KAG9467437.1"/>
    <property type="molecule type" value="Genomic_DNA"/>
</dbReference>
<feature type="transmembrane region" description="Helical" evidence="1">
    <location>
        <begin position="48"/>
        <end position="66"/>
    </location>
</feature>
<proteinExistence type="predicted"/>
<sequence>MCYQSAYTAMPTVCATSKQVMSGCKAICCRLSMEDDRLCTVRPNLLELLYIVGAVGMAMCLSLLRSTRFRLLHSR</sequence>
<evidence type="ECO:0000256" key="1">
    <source>
        <dbReference type="SAM" id="Phobius"/>
    </source>
</evidence>
<evidence type="ECO:0000313" key="3">
    <source>
        <dbReference type="Proteomes" id="UP000770717"/>
    </source>
</evidence>